<organism evidence="2 3">
    <name type="scientific">Nocardia flavorosea</name>
    <dbReference type="NCBI Taxonomy" id="53429"/>
    <lineage>
        <taxon>Bacteria</taxon>
        <taxon>Bacillati</taxon>
        <taxon>Actinomycetota</taxon>
        <taxon>Actinomycetes</taxon>
        <taxon>Mycobacteriales</taxon>
        <taxon>Nocardiaceae</taxon>
        <taxon>Nocardia</taxon>
    </lineage>
</organism>
<reference evidence="2 3" key="1">
    <citation type="submission" date="2020-04" db="EMBL/GenBank/DDBJ databases">
        <title>MicrobeNet Type strains.</title>
        <authorList>
            <person name="Nicholson A.C."/>
        </authorList>
    </citation>
    <scope>NUCLEOTIDE SEQUENCE [LARGE SCALE GENOMIC DNA]</scope>
    <source>
        <strain evidence="2 3">JCM 3332</strain>
    </source>
</reference>
<dbReference type="PANTHER" id="PTHR43591">
    <property type="entry name" value="METHYLTRANSFERASE"/>
    <property type="match status" value="1"/>
</dbReference>
<proteinExistence type="predicted"/>
<dbReference type="EMBL" id="JAAXOT010000010">
    <property type="protein sequence ID" value="NKY58449.1"/>
    <property type="molecule type" value="Genomic_DNA"/>
</dbReference>
<evidence type="ECO:0000313" key="2">
    <source>
        <dbReference type="EMBL" id="NKY58449.1"/>
    </source>
</evidence>
<name>A0A846YNF1_9NOCA</name>
<keyword evidence="3" id="KW-1185">Reference proteome</keyword>
<dbReference type="GO" id="GO:0008757">
    <property type="term" value="F:S-adenosylmethionine-dependent methyltransferase activity"/>
    <property type="evidence" value="ECO:0007669"/>
    <property type="project" value="InterPro"/>
</dbReference>
<dbReference type="SUPFAM" id="SSF53335">
    <property type="entry name" value="S-adenosyl-L-methionine-dependent methyltransferases"/>
    <property type="match status" value="1"/>
</dbReference>
<dbReference type="Gene3D" id="3.40.50.150">
    <property type="entry name" value="Vaccinia Virus protein VP39"/>
    <property type="match status" value="1"/>
</dbReference>
<dbReference type="GO" id="GO:0032259">
    <property type="term" value="P:methylation"/>
    <property type="evidence" value="ECO:0007669"/>
    <property type="project" value="UniProtKB-KW"/>
</dbReference>
<gene>
    <name evidence="2" type="ORF">HGA15_20360</name>
</gene>
<sequence length="256" mass="28941">MADDERISNAYSANAEFWIRIVREDRDPFRTRLTDPALLDLIGDCSGRVILDAGCGEGYFARELLRRGARRVHGVDNCPEFVTAARTHPDHDPAAATYHLADVAELPLLDASVDLVVANRLPHGIDEPGRRFHEFARVLKPSGRLILLGMHPCFYVSRAERSAPGGLPPDSYFGTRTVEQRFEVQGELSPMPSVQQFYSLETYFDFLTTAGFAVTTLREPHPNREERAADPWWNENFVRPLFLLLECRPCRTPGRC</sequence>
<accession>A0A846YNF1</accession>
<evidence type="ECO:0000259" key="1">
    <source>
        <dbReference type="Pfam" id="PF08241"/>
    </source>
</evidence>
<dbReference type="CDD" id="cd02440">
    <property type="entry name" value="AdoMet_MTases"/>
    <property type="match status" value="1"/>
</dbReference>
<dbReference type="AlphaFoldDB" id="A0A846YNF1"/>
<keyword evidence="2" id="KW-0489">Methyltransferase</keyword>
<dbReference type="Proteomes" id="UP000570678">
    <property type="component" value="Unassembled WGS sequence"/>
</dbReference>
<comment type="caution">
    <text evidence="2">The sequence shown here is derived from an EMBL/GenBank/DDBJ whole genome shotgun (WGS) entry which is preliminary data.</text>
</comment>
<dbReference type="RefSeq" id="WP_168433923.1">
    <property type="nucleotide sequence ID" value="NZ_JAAXOT010000010.1"/>
</dbReference>
<evidence type="ECO:0000313" key="3">
    <source>
        <dbReference type="Proteomes" id="UP000570678"/>
    </source>
</evidence>
<dbReference type="Pfam" id="PF08241">
    <property type="entry name" value="Methyltransf_11"/>
    <property type="match status" value="1"/>
</dbReference>
<dbReference type="InterPro" id="IPR013216">
    <property type="entry name" value="Methyltransf_11"/>
</dbReference>
<dbReference type="InterPro" id="IPR029063">
    <property type="entry name" value="SAM-dependent_MTases_sf"/>
</dbReference>
<feature type="domain" description="Methyltransferase type 11" evidence="1">
    <location>
        <begin position="51"/>
        <end position="147"/>
    </location>
</feature>
<protein>
    <submittedName>
        <fullName evidence="2">Class I SAM-dependent methyltransferase</fullName>
    </submittedName>
</protein>
<keyword evidence="2" id="KW-0808">Transferase</keyword>